<evidence type="ECO:0000256" key="1">
    <source>
        <dbReference type="SAM" id="Phobius"/>
    </source>
</evidence>
<sequence>MINVFTDVAAIVFILVCYPLISVCTTKKDERQSQGFLEAIKTSMIISTFVFGLIFIIYIGKGIYYIPLVIIIFIVDLSIIISLIVYKMKLNTENQYHIFFGKLNNKQVISLRNTCVGLTAIFVGLNYKNFLFPNYKIVFFIGAYVFFFLSCCFGSKISYLKVEK</sequence>
<reference evidence="2 3" key="1">
    <citation type="submission" date="2020-05" db="EMBL/GenBank/DDBJ databases">
        <title>Complete genome of Clostridium estertheticum subspecies estertheticum, isolated from Vacuum packed lamb meat from New Zealand imported to Switzerland.</title>
        <authorList>
            <person name="Wambui J."/>
            <person name="Stevens M.J.A."/>
            <person name="Stephan R."/>
        </authorList>
    </citation>
    <scope>NUCLEOTIDE SEQUENCE [LARGE SCALE GENOMIC DNA]</scope>
    <source>
        <strain evidence="2 3">CEST001</strain>
    </source>
</reference>
<name>A0A7Y3WTD3_9CLOT</name>
<evidence type="ECO:0000313" key="3">
    <source>
        <dbReference type="Proteomes" id="UP000531659"/>
    </source>
</evidence>
<keyword evidence="1" id="KW-0472">Membrane</keyword>
<feature type="transmembrane region" description="Helical" evidence="1">
    <location>
        <begin position="137"/>
        <end position="159"/>
    </location>
</feature>
<feature type="transmembrane region" description="Helical" evidence="1">
    <location>
        <begin position="36"/>
        <end position="59"/>
    </location>
</feature>
<feature type="transmembrane region" description="Helical" evidence="1">
    <location>
        <begin position="6"/>
        <end position="24"/>
    </location>
</feature>
<evidence type="ECO:0000313" key="2">
    <source>
        <dbReference type="EMBL" id="NNU78042.1"/>
    </source>
</evidence>
<dbReference type="EMBL" id="JABEYB010000018">
    <property type="protein sequence ID" value="NNU78042.1"/>
    <property type="molecule type" value="Genomic_DNA"/>
</dbReference>
<keyword evidence="1" id="KW-0812">Transmembrane</keyword>
<dbReference type="AlphaFoldDB" id="A0A7Y3WTD3"/>
<organism evidence="2 3">
    <name type="scientific">Clostridium estertheticum</name>
    <dbReference type="NCBI Taxonomy" id="238834"/>
    <lineage>
        <taxon>Bacteria</taxon>
        <taxon>Bacillati</taxon>
        <taxon>Bacillota</taxon>
        <taxon>Clostridia</taxon>
        <taxon>Eubacteriales</taxon>
        <taxon>Clostridiaceae</taxon>
        <taxon>Clostridium</taxon>
    </lineage>
</organism>
<gene>
    <name evidence="2" type="ORF">HLQ16_19190</name>
</gene>
<feature type="transmembrane region" description="Helical" evidence="1">
    <location>
        <begin position="107"/>
        <end position="125"/>
    </location>
</feature>
<dbReference type="Proteomes" id="UP000531659">
    <property type="component" value="Unassembled WGS sequence"/>
</dbReference>
<proteinExistence type="predicted"/>
<protein>
    <submittedName>
        <fullName evidence="2">Uncharacterized protein</fullName>
    </submittedName>
</protein>
<comment type="caution">
    <text evidence="2">The sequence shown here is derived from an EMBL/GenBank/DDBJ whole genome shotgun (WGS) entry which is preliminary data.</text>
</comment>
<dbReference type="RefSeq" id="WP_171298635.1">
    <property type="nucleotide sequence ID" value="NZ_CP087099.1"/>
</dbReference>
<keyword evidence="1" id="KW-1133">Transmembrane helix</keyword>
<accession>A0A7Y3WTD3</accession>
<feature type="transmembrane region" description="Helical" evidence="1">
    <location>
        <begin position="65"/>
        <end position="86"/>
    </location>
</feature>